<proteinExistence type="predicted"/>
<sequence length="343" mass="40552">MIINNTVSESILIRLLRIIAQFFFKSVRFLPTNYKIIDALVQNAEKPVVLNLLDSLISAEKTNTDSLIYLHKENLHKKIYQELGELVNSPSDSNHPFLFGPVDSKRYAFYQLITKMARSATLGQIYRHEKFLDVIFRQPDILPNYIKNYKWYAICSTYKPNMIQNAIPIIEKSIEIIQSIYLSDRFHSFFAYAFSFFNQNLMTFPQLVLSLIENPELFLEKIMKGVLKFRSCTNMHYHFRKFYEIMLNFKKFSIYLVNNYVPVFIRISSVQKNRILAASFNELLLKTIEMARSKSYLKEELRKIPEFPVYATTKLREYKDAVSDNYGEEPPNKIYQFIAKFFQ</sequence>
<dbReference type="EMBL" id="DS113232">
    <property type="protein sequence ID" value="EAY17318.1"/>
    <property type="molecule type" value="Genomic_DNA"/>
</dbReference>
<dbReference type="Proteomes" id="UP000001542">
    <property type="component" value="Unassembled WGS sequence"/>
</dbReference>
<organism evidence="1 2">
    <name type="scientific">Trichomonas vaginalis (strain ATCC PRA-98 / G3)</name>
    <dbReference type="NCBI Taxonomy" id="412133"/>
    <lineage>
        <taxon>Eukaryota</taxon>
        <taxon>Metamonada</taxon>
        <taxon>Parabasalia</taxon>
        <taxon>Trichomonadida</taxon>
        <taxon>Trichomonadidae</taxon>
        <taxon>Trichomonas</taxon>
    </lineage>
</organism>
<dbReference type="AlphaFoldDB" id="A2DQN4"/>
<dbReference type="RefSeq" id="XP_001329541.1">
    <property type="nucleotide sequence ID" value="XM_001329506.1"/>
</dbReference>
<dbReference type="InParanoid" id="A2DQN4"/>
<reference evidence="1" key="2">
    <citation type="journal article" date="2007" name="Science">
        <title>Draft genome sequence of the sexually transmitted pathogen Trichomonas vaginalis.</title>
        <authorList>
            <person name="Carlton J.M."/>
            <person name="Hirt R.P."/>
            <person name="Silva J.C."/>
            <person name="Delcher A.L."/>
            <person name="Schatz M."/>
            <person name="Zhao Q."/>
            <person name="Wortman J.R."/>
            <person name="Bidwell S.L."/>
            <person name="Alsmark U.C.M."/>
            <person name="Besteiro S."/>
            <person name="Sicheritz-Ponten T."/>
            <person name="Noel C.J."/>
            <person name="Dacks J.B."/>
            <person name="Foster P.G."/>
            <person name="Simillion C."/>
            <person name="Van de Peer Y."/>
            <person name="Miranda-Saavedra D."/>
            <person name="Barton G.J."/>
            <person name="Westrop G.D."/>
            <person name="Mueller S."/>
            <person name="Dessi D."/>
            <person name="Fiori P.L."/>
            <person name="Ren Q."/>
            <person name="Paulsen I."/>
            <person name="Zhang H."/>
            <person name="Bastida-Corcuera F.D."/>
            <person name="Simoes-Barbosa A."/>
            <person name="Brown M.T."/>
            <person name="Hayes R.D."/>
            <person name="Mukherjee M."/>
            <person name="Okumura C.Y."/>
            <person name="Schneider R."/>
            <person name="Smith A.J."/>
            <person name="Vanacova S."/>
            <person name="Villalvazo M."/>
            <person name="Haas B.J."/>
            <person name="Pertea M."/>
            <person name="Feldblyum T.V."/>
            <person name="Utterback T.R."/>
            <person name="Shu C.L."/>
            <person name="Osoegawa K."/>
            <person name="de Jong P.J."/>
            <person name="Hrdy I."/>
            <person name="Horvathova L."/>
            <person name="Zubacova Z."/>
            <person name="Dolezal P."/>
            <person name="Malik S.B."/>
            <person name="Logsdon J.M. Jr."/>
            <person name="Henze K."/>
            <person name="Gupta A."/>
            <person name="Wang C.C."/>
            <person name="Dunne R.L."/>
            <person name="Upcroft J.A."/>
            <person name="Upcroft P."/>
            <person name="White O."/>
            <person name="Salzberg S.L."/>
            <person name="Tang P."/>
            <person name="Chiu C.-H."/>
            <person name="Lee Y.-S."/>
            <person name="Embley T.M."/>
            <person name="Coombs G.H."/>
            <person name="Mottram J.C."/>
            <person name="Tachezy J."/>
            <person name="Fraser-Liggett C.M."/>
            <person name="Johnson P.J."/>
        </authorList>
    </citation>
    <scope>NUCLEOTIDE SEQUENCE [LARGE SCALE GENOMIC DNA]</scope>
    <source>
        <strain evidence="1">G3</strain>
    </source>
</reference>
<name>A2DQN4_TRIV3</name>
<evidence type="ECO:0000313" key="1">
    <source>
        <dbReference type="EMBL" id="EAY17318.1"/>
    </source>
</evidence>
<dbReference type="VEuPathDB" id="TrichDB:TVAGG3_0480470"/>
<keyword evidence="2" id="KW-1185">Reference proteome</keyword>
<reference evidence="1" key="1">
    <citation type="submission" date="2006-10" db="EMBL/GenBank/DDBJ databases">
        <authorList>
            <person name="Amadeo P."/>
            <person name="Zhao Q."/>
            <person name="Wortman J."/>
            <person name="Fraser-Liggett C."/>
            <person name="Carlton J."/>
        </authorList>
    </citation>
    <scope>NUCLEOTIDE SEQUENCE</scope>
    <source>
        <strain evidence="1">G3</strain>
    </source>
</reference>
<protein>
    <submittedName>
        <fullName evidence="1">Uncharacterized protein</fullName>
    </submittedName>
</protein>
<gene>
    <name evidence="1" type="ORF">TVAG_266810</name>
</gene>
<evidence type="ECO:0000313" key="2">
    <source>
        <dbReference type="Proteomes" id="UP000001542"/>
    </source>
</evidence>
<accession>A2DQN4</accession>
<dbReference type="KEGG" id="tva:4775335"/>
<dbReference type="SMR" id="A2DQN4"/>
<dbReference type="VEuPathDB" id="TrichDB:TVAG_266810"/>